<comment type="caution">
    <text evidence="1">The sequence shown here is derived from an EMBL/GenBank/DDBJ whole genome shotgun (WGS) entry which is preliminary data.</text>
</comment>
<evidence type="ECO:0008006" key="3">
    <source>
        <dbReference type="Google" id="ProtNLM"/>
    </source>
</evidence>
<sequence length="84" mass="9523">MPIYKKGWKEDPGKYRPVSLTLVLGKVTEHIIVSAITQHVQDNQVVRKLTLSQSKPAIRPSQHGFMKGRSCLTNPISFCDKWTC</sequence>
<reference evidence="1 2" key="1">
    <citation type="journal article" date="2023" name="J. Hered.">
        <title>Chromosome-level genome of the wood stork (Mycteria americana) provides insight into avian chromosome evolution.</title>
        <authorList>
            <person name="Flamio R. Jr."/>
            <person name="Ramstad K.M."/>
        </authorList>
    </citation>
    <scope>NUCLEOTIDE SEQUENCE [LARGE SCALE GENOMIC DNA]</scope>
    <source>
        <strain evidence="1">JAX WOST 10</strain>
    </source>
</reference>
<protein>
    <recommendedName>
        <fullName evidence="3">Reverse transcriptase domain-containing protein</fullName>
    </recommendedName>
</protein>
<organism evidence="1 2">
    <name type="scientific">Mycteria americana</name>
    <name type="common">Wood stork</name>
    <dbReference type="NCBI Taxonomy" id="33587"/>
    <lineage>
        <taxon>Eukaryota</taxon>
        <taxon>Metazoa</taxon>
        <taxon>Chordata</taxon>
        <taxon>Craniata</taxon>
        <taxon>Vertebrata</taxon>
        <taxon>Euteleostomi</taxon>
        <taxon>Archelosauria</taxon>
        <taxon>Archosauria</taxon>
        <taxon>Dinosauria</taxon>
        <taxon>Saurischia</taxon>
        <taxon>Theropoda</taxon>
        <taxon>Coelurosauria</taxon>
        <taxon>Aves</taxon>
        <taxon>Neognathae</taxon>
        <taxon>Neoaves</taxon>
        <taxon>Aequornithes</taxon>
        <taxon>Ciconiiformes</taxon>
        <taxon>Ciconiidae</taxon>
        <taxon>Mycteria</taxon>
    </lineage>
</organism>
<name>A0AAN7SA03_MYCAM</name>
<proteinExistence type="predicted"/>
<dbReference type="Proteomes" id="UP001333110">
    <property type="component" value="Unassembled WGS sequence"/>
</dbReference>
<keyword evidence="2" id="KW-1185">Reference proteome</keyword>
<dbReference type="EMBL" id="JAUNZN010000001">
    <property type="protein sequence ID" value="KAK4832307.1"/>
    <property type="molecule type" value="Genomic_DNA"/>
</dbReference>
<accession>A0AAN7SA03</accession>
<gene>
    <name evidence="1" type="ORF">QYF61_021706</name>
</gene>
<dbReference type="AlphaFoldDB" id="A0AAN7SA03"/>
<evidence type="ECO:0000313" key="2">
    <source>
        <dbReference type="Proteomes" id="UP001333110"/>
    </source>
</evidence>
<evidence type="ECO:0000313" key="1">
    <source>
        <dbReference type="EMBL" id="KAK4832307.1"/>
    </source>
</evidence>